<gene>
    <name evidence="1" type="ORF">QAD02_021996</name>
</gene>
<proteinExistence type="predicted"/>
<accession>A0ACC2PV11</accession>
<sequence length="387" mass="42637">MVFYGLEATAQTALGQAILKLADRLLWIVEKSAQWSVPTEELTSGENGKSFGKIELVRPLPWILFLPSLLMLRMLRFGINITASVLGYSKMQPADMVHIIQRGRRRIRAVKSSGLKSIRMKKSQTSKGRALSNKEESKRLAKSLRLILSTLSCLDSGQRAPPSPPPTKICVSSSSLDTVPHIMEERATTEPSVSPSQADHKRKFSEVSSNDDSDSESDEEPLLAKIDRLANQSGTDDSYVPSVTEEDESSDSELDMSISMSEVKEVQDGCEVVKESCRGGAERTGPLLDDEQNTREDLESCAKKVHLLTMATSTEESERPCEKYGESASEGVIGNDLDTAYYSPISWKSISPDLSFSSDTQDEVNNTKDNPNDIQNGGNHVDKREKS</sequence>
<protein>
    <submittedName>
        <fullName evidence="1">Uncharacterized protein</fullName>
    </submittedName>
</protein>
<keyword evidence="2" id="KW-1185">Reference proteome</keyword>
<organism evidence="1 2">
    <name type="scientific">Eretmocerus hayati</name>
    <dbReference type="NCBI Taxonomy" id="131215"/>
    <lineage>
        <taxon>Eukaryota</taxon>
        <taxon>Metazoa</taxon>
        <taxon>Ecdysozoa</taxon>
        <taxon>Arthropoda</taxon>
        <taxon>Hexapoda</taxon>
        <taxon>Insecta</taxon>
        <taxon>Pterygota</taxon>
        <taxon>Neoptera</taxon>
        <taxon>Endopterygota</taxon>
        <taxon>Hymenoptera</taxon>
        <taxon>Apocrita</taxon>
        <taxon>Proctotrupomorpha</taxon>
        <taxon>Chalcidoidea</taxon>
        <taxon>Aphelinidae</taxon>
        <taxon>Aphelininae</taxon>
        <taxon>Eretmocerus</taxon>
    </lineage>
</organism>
<evidence type="ECO:0000313" key="2">
    <source>
        <dbReference type="Proteomes" id="UP001239111"/>
    </source>
</evidence>
<reference evidence="1" key="1">
    <citation type="submission" date="2023-04" db="EMBL/GenBank/DDBJ databases">
        <title>A chromosome-level genome assembly of the parasitoid wasp Eretmocerus hayati.</title>
        <authorList>
            <person name="Zhong Y."/>
            <person name="Liu S."/>
            <person name="Liu Y."/>
        </authorList>
    </citation>
    <scope>NUCLEOTIDE SEQUENCE</scope>
    <source>
        <strain evidence="1">ZJU_SS_LIU_2023</strain>
    </source>
</reference>
<evidence type="ECO:0000313" key="1">
    <source>
        <dbReference type="EMBL" id="KAJ8686202.1"/>
    </source>
</evidence>
<name>A0ACC2PV11_9HYME</name>
<dbReference type="Proteomes" id="UP001239111">
    <property type="component" value="Chromosome 1"/>
</dbReference>
<comment type="caution">
    <text evidence="1">The sequence shown here is derived from an EMBL/GenBank/DDBJ whole genome shotgun (WGS) entry which is preliminary data.</text>
</comment>
<dbReference type="EMBL" id="CM056741">
    <property type="protein sequence ID" value="KAJ8686202.1"/>
    <property type="molecule type" value="Genomic_DNA"/>
</dbReference>
<feature type="non-terminal residue" evidence="1">
    <location>
        <position position="387"/>
    </location>
</feature>